<dbReference type="Proteomes" id="UP001562425">
    <property type="component" value="Unassembled WGS sequence"/>
</dbReference>
<keyword evidence="8" id="KW-0256">Endoplasmic reticulum</keyword>
<comment type="caution">
    <text evidence="14">The sequence shown here is derived from an EMBL/GenBank/DDBJ whole genome shotgun (WGS) entry which is preliminary data.</text>
</comment>
<reference evidence="14 15" key="1">
    <citation type="submission" date="2024-05" db="EMBL/GenBank/DDBJ databases">
        <title>Culex pipiens pipiens assembly and annotation.</title>
        <authorList>
            <person name="Alout H."/>
            <person name="Durand T."/>
        </authorList>
    </citation>
    <scope>NUCLEOTIDE SEQUENCE [LARGE SCALE GENOMIC DNA]</scope>
    <source>
        <strain evidence="14">HA-2024</strain>
        <tissue evidence="14">Whole body</tissue>
    </source>
</reference>
<accession>A0ABD1DQN9</accession>
<dbReference type="InterPro" id="IPR050476">
    <property type="entry name" value="Insect_CytP450_Detox"/>
</dbReference>
<comment type="function">
    <text evidence="2">May be involved in the metabolism of insect hormones and in the breakdown of synthetic insecticides.</text>
</comment>
<evidence type="ECO:0000256" key="8">
    <source>
        <dbReference type="ARBA" id="ARBA00022824"/>
    </source>
</evidence>
<evidence type="ECO:0000256" key="5">
    <source>
        <dbReference type="ARBA" id="ARBA00010617"/>
    </source>
</evidence>
<keyword evidence="13" id="KW-0472">Membrane</keyword>
<dbReference type="PRINTS" id="PR00464">
    <property type="entry name" value="EP450II"/>
</dbReference>
<protein>
    <recommendedName>
        <fullName evidence="16">Cytochrome P450</fullName>
    </recommendedName>
</protein>
<dbReference type="SUPFAM" id="SSF48264">
    <property type="entry name" value="Cytochrome P450"/>
    <property type="match status" value="1"/>
</dbReference>
<keyword evidence="11" id="KW-0408">Iron</keyword>
<dbReference type="Pfam" id="PF00067">
    <property type="entry name" value="p450"/>
    <property type="match status" value="1"/>
</dbReference>
<evidence type="ECO:0000256" key="12">
    <source>
        <dbReference type="ARBA" id="ARBA00023033"/>
    </source>
</evidence>
<comment type="subcellular location">
    <subcellularLocation>
        <location evidence="4">Endoplasmic reticulum membrane</location>
        <topology evidence="4">Peripheral membrane protein</topology>
    </subcellularLocation>
    <subcellularLocation>
        <location evidence="3">Microsome membrane</location>
        <topology evidence="3">Peripheral membrane protein</topology>
    </subcellularLocation>
</comment>
<name>A0ABD1DQN9_CULPP</name>
<dbReference type="EMBL" id="JBEHCU010003644">
    <property type="protein sequence ID" value="KAL1402070.1"/>
    <property type="molecule type" value="Genomic_DNA"/>
</dbReference>
<evidence type="ECO:0000256" key="2">
    <source>
        <dbReference type="ARBA" id="ARBA00003690"/>
    </source>
</evidence>
<evidence type="ECO:0000256" key="10">
    <source>
        <dbReference type="ARBA" id="ARBA00023002"/>
    </source>
</evidence>
<evidence type="ECO:0000256" key="6">
    <source>
        <dbReference type="ARBA" id="ARBA00022617"/>
    </source>
</evidence>
<keyword evidence="15" id="KW-1185">Reference proteome</keyword>
<keyword evidence="7" id="KW-0479">Metal-binding</keyword>
<keyword evidence="12" id="KW-0503">Monooxygenase</keyword>
<dbReference type="AlphaFoldDB" id="A0ABD1DQN9"/>
<evidence type="ECO:0000256" key="13">
    <source>
        <dbReference type="ARBA" id="ARBA00023136"/>
    </source>
</evidence>
<keyword evidence="10" id="KW-0560">Oxidoreductase</keyword>
<dbReference type="PANTHER" id="PTHR24292:SF54">
    <property type="entry name" value="CYP9F3-RELATED"/>
    <property type="match status" value="1"/>
</dbReference>
<dbReference type="GO" id="GO:0046872">
    <property type="term" value="F:metal ion binding"/>
    <property type="evidence" value="ECO:0007669"/>
    <property type="project" value="UniProtKB-KW"/>
</dbReference>
<dbReference type="GO" id="GO:0005789">
    <property type="term" value="C:endoplasmic reticulum membrane"/>
    <property type="evidence" value="ECO:0007669"/>
    <property type="project" value="UniProtKB-SubCell"/>
</dbReference>
<evidence type="ECO:0000313" key="14">
    <source>
        <dbReference type="EMBL" id="KAL1402070.1"/>
    </source>
</evidence>
<dbReference type="GO" id="GO:0004497">
    <property type="term" value="F:monooxygenase activity"/>
    <property type="evidence" value="ECO:0007669"/>
    <property type="project" value="UniProtKB-KW"/>
</dbReference>
<evidence type="ECO:0000256" key="11">
    <source>
        <dbReference type="ARBA" id="ARBA00023004"/>
    </source>
</evidence>
<sequence>MEIDLLHLAAVITIFALVYRHLTKNNDYFHDKPIPSLAVKPGIGSTGSLMFKRCSFSDYIKSIYDKFPSVKVFGLFDTTMPFFVIRDPELIKQIAVKDFDHFVDHRTIMGNDDSGDSPRLFGNSLFSMNGQRWRDMRATLSPAFTGSKMRQMFQLMVDCCETMVRHFDREVGNHGGSMEIEVKDMLSRVGIDVIASCAFGLKVDSFKEQENEFLQQGRKMVNFGRISLVFKMLAFRMFPKLLGGLGFDIIDKDQTEYFTKLIKDTVKARESQGVVRNDMIDLLLQAKKGELKHHQEKEEQEGFATVQDWIENYYEDKEAVLSQLSDFKAQTNHLGEDPVKGESKIGETTIGKQTKPHPKKVKLSGAMRLYGRISEDCIKLDRGLKMIKRKMERLEPDVKELEVLGEVLSKNAAKFVRPSAKKMAQKVTELEQMEKELLNVVLEDNEEEVK</sequence>
<dbReference type="InterPro" id="IPR002402">
    <property type="entry name" value="Cyt_P450_E_grp-II"/>
</dbReference>
<keyword evidence="9" id="KW-0492">Microsome</keyword>
<evidence type="ECO:0000256" key="1">
    <source>
        <dbReference type="ARBA" id="ARBA00001971"/>
    </source>
</evidence>
<evidence type="ECO:0000256" key="4">
    <source>
        <dbReference type="ARBA" id="ARBA00004406"/>
    </source>
</evidence>
<dbReference type="Gene3D" id="1.10.630.10">
    <property type="entry name" value="Cytochrome P450"/>
    <property type="match status" value="1"/>
</dbReference>
<evidence type="ECO:0008006" key="16">
    <source>
        <dbReference type="Google" id="ProtNLM"/>
    </source>
</evidence>
<dbReference type="InterPro" id="IPR001128">
    <property type="entry name" value="Cyt_P450"/>
</dbReference>
<dbReference type="InterPro" id="IPR036396">
    <property type="entry name" value="Cyt_P450_sf"/>
</dbReference>
<comment type="similarity">
    <text evidence="5">Belongs to the cytochrome P450 family.</text>
</comment>
<evidence type="ECO:0000256" key="3">
    <source>
        <dbReference type="ARBA" id="ARBA00004174"/>
    </source>
</evidence>
<dbReference type="PANTHER" id="PTHR24292">
    <property type="entry name" value="CYTOCHROME P450"/>
    <property type="match status" value="1"/>
</dbReference>
<organism evidence="14 15">
    <name type="scientific">Culex pipiens pipiens</name>
    <name type="common">Northern house mosquito</name>
    <dbReference type="NCBI Taxonomy" id="38569"/>
    <lineage>
        <taxon>Eukaryota</taxon>
        <taxon>Metazoa</taxon>
        <taxon>Ecdysozoa</taxon>
        <taxon>Arthropoda</taxon>
        <taxon>Hexapoda</taxon>
        <taxon>Insecta</taxon>
        <taxon>Pterygota</taxon>
        <taxon>Neoptera</taxon>
        <taxon>Endopterygota</taxon>
        <taxon>Diptera</taxon>
        <taxon>Nematocera</taxon>
        <taxon>Culicoidea</taxon>
        <taxon>Culicidae</taxon>
        <taxon>Culicinae</taxon>
        <taxon>Culicini</taxon>
        <taxon>Culex</taxon>
        <taxon>Culex</taxon>
    </lineage>
</organism>
<gene>
    <name evidence="14" type="ORF">pipiens_006243</name>
</gene>
<evidence type="ECO:0000313" key="15">
    <source>
        <dbReference type="Proteomes" id="UP001562425"/>
    </source>
</evidence>
<comment type="cofactor">
    <cofactor evidence="1">
        <name>heme</name>
        <dbReference type="ChEBI" id="CHEBI:30413"/>
    </cofactor>
</comment>
<keyword evidence="6" id="KW-0349">Heme</keyword>
<evidence type="ECO:0000256" key="7">
    <source>
        <dbReference type="ARBA" id="ARBA00022723"/>
    </source>
</evidence>
<evidence type="ECO:0000256" key="9">
    <source>
        <dbReference type="ARBA" id="ARBA00022848"/>
    </source>
</evidence>
<proteinExistence type="inferred from homology"/>